<feature type="binding site" evidence="6">
    <location>
        <position position="60"/>
    </location>
    <ligand>
        <name>NAD(+)</name>
        <dbReference type="ChEBI" id="CHEBI:57540"/>
    </ligand>
</feature>
<sequence>MDKFYIITNQSKDRELVTTHRIQRYIEQHGRQCIVASDGKSVPKDTECVLVLGGDGTLIRAARELRTCKAPLLGINLGTLGYLTEVEVQNIEQALEQLFEETPEIEARMMLKGVLNKGQEDVALNDIVVGRAGALRIIHFNIYVNGELLNSYQADGVIISTPTGSTGYNLSAGGPIVEPTASMIVVTPICSHALNTRSIVLSAEDEIVVEIGKGRDNRTEIAAVSFDGEQTIEIYTGDQIVIRRAEDTTKLFKLSKISFLETLRKKMKGS</sequence>
<evidence type="ECO:0000256" key="6">
    <source>
        <dbReference type="HAMAP-Rule" id="MF_00361"/>
    </source>
</evidence>
<dbReference type="InterPro" id="IPR017437">
    <property type="entry name" value="ATP-NAD_kinase_PpnK-typ_C"/>
</dbReference>
<dbReference type="EMBL" id="CACRTG010000011">
    <property type="protein sequence ID" value="VYT03000.1"/>
    <property type="molecule type" value="Genomic_DNA"/>
</dbReference>
<dbReference type="GO" id="GO:0005737">
    <property type="term" value="C:cytoplasm"/>
    <property type="evidence" value="ECO:0007669"/>
    <property type="project" value="UniProtKB-SubCell"/>
</dbReference>
<evidence type="ECO:0000256" key="4">
    <source>
        <dbReference type="ARBA" id="ARBA00023027"/>
    </source>
</evidence>
<evidence type="ECO:0000256" key="2">
    <source>
        <dbReference type="ARBA" id="ARBA00022777"/>
    </source>
</evidence>
<proteinExistence type="inferred from homology"/>
<dbReference type="GO" id="GO:0051287">
    <property type="term" value="F:NAD binding"/>
    <property type="evidence" value="ECO:0007669"/>
    <property type="project" value="UniProtKB-ARBA"/>
</dbReference>
<comment type="similarity">
    <text evidence="6">Belongs to the NAD kinase family.</text>
</comment>
<dbReference type="SUPFAM" id="SSF111331">
    <property type="entry name" value="NAD kinase/diacylglycerol kinase-like"/>
    <property type="match status" value="1"/>
</dbReference>
<organism evidence="7">
    <name type="scientific">[Clostridium] nexile</name>
    <dbReference type="NCBI Taxonomy" id="29361"/>
    <lineage>
        <taxon>Bacteria</taxon>
        <taxon>Bacillati</taxon>
        <taxon>Bacillota</taxon>
        <taxon>Clostridia</taxon>
        <taxon>Lachnospirales</taxon>
        <taxon>Lachnospiraceae</taxon>
        <taxon>Tyzzerella</taxon>
    </lineage>
</organism>
<feature type="binding site" evidence="6">
    <location>
        <position position="136"/>
    </location>
    <ligand>
        <name>NAD(+)</name>
        <dbReference type="ChEBI" id="CHEBI:57540"/>
    </ligand>
</feature>
<feature type="binding site" evidence="6">
    <location>
        <begin position="125"/>
        <end position="126"/>
    </location>
    <ligand>
        <name>NAD(+)</name>
        <dbReference type="ChEBI" id="CHEBI:57540"/>
    </ligand>
</feature>
<feature type="active site" description="Proton acceptor" evidence="6">
    <location>
        <position position="55"/>
    </location>
</feature>
<dbReference type="Pfam" id="PF01513">
    <property type="entry name" value="NAD_kinase"/>
    <property type="match status" value="1"/>
</dbReference>
<dbReference type="PANTHER" id="PTHR20275:SF0">
    <property type="entry name" value="NAD KINASE"/>
    <property type="match status" value="1"/>
</dbReference>
<feature type="binding site" evidence="6">
    <location>
        <begin position="55"/>
        <end position="56"/>
    </location>
    <ligand>
        <name>NAD(+)</name>
        <dbReference type="ChEBI" id="CHEBI:57540"/>
    </ligand>
</feature>
<keyword evidence="2 6" id="KW-0418">Kinase</keyword>
<keyword evidence="6" id="KW-0963">Cytoplasm</keyword>
<dbReference type="AlphaFoldDB" id="A0A6N2TBQ3"/>
<evidence type="ECO:0000256" key="3">
    <source>
        <dbReference type="ARBA" id="ARBA00022857"/>
    </source>
</evidence>
<comment type="caution">
    <text evidence="6">Lacks conserved residue(s) required for the propagation of feature annotation.</text>
</comment>
<protein>
    <recommendedName>
        <fullName evidence="6">NAD kinase</fullName>
        <ecNumber evidence="6">2.7.1.23</ecNumber>
    </recommendedName>
    <alternativeName>
        <fullName evidence="6">ATP-dependent NAD kinase</fullName>
    </alternativeName>
</protein>
<evidence type="ECO:0000256" key="1">
    <source>
        <dbReference type="ARBA" id="ARBA00022679"/>
    </source>
</evidence>
<feature type="binding site" evidence="6">
    <location>
        <begin position="166"/>
        <end position="171"/>
    </location>
    <ligand>
        <name>NAD(+)</name>
        <dbReference type="ChEBI" id="CHEBI:57540"/>
    </ligand>
</feature>
<dbReference type="PANTHER" id="PTHR20275">
    <property type="entry name" value="NAD KINASE"/>
    <property type="match status" value="1"/>
</dbReference>
<comment type="subcellular location">
    <subcellularLocation>
        <location evidence="6">Cytoplasm</location>
    </subcellularLocation>
</comment>
<dbReference type="InterPro" id="IPR002504">
    <property type="entry name" value="NADK"/>
</dbReference>
<name>A0A6N2TBQ3_9FIRM</name>
<dbReference type="GO" id="GO:0003951">
    <property type="term" value="F:NAD+ kinase activity"/>
    <property type="evidence" value="ECO:0007669"/>
    <property type="project" value="UniProtKB-UniRule"/>
</dbReference>
<evidence type="ECO:0000256" key="5">
    <source>
        <dbReference type="ARBA" id="ARBA00047925"/>
    </source>
</evidence>
<accession>A0A6N2TBQ3</accession>
<dbReference type="EC" id="2.7.1.23" evidence="6"/>
<keyword evidence="6" id="KW-0067">ATP-binding</keyword>
<gene>
    <name evidence="7" type="primary">ppnK</name>
    <name evidence="6" type="synonym">nadK</name>
    <name evidence="7" type="ORF">CNLFYP112_01726</name>
</gene>
<reference evidence="7" key="1">
    <citation type="submission" date="2019-11" db="EMBL/GenBank/DDBJ databases">
        <authorList>
            <person name="Feng L."/>
        </authorList>
    </citation>
    <scope>NUCLEOTIDE SEQUENCE</scope>
    <source>
        <strain evidence="7">CnexileLFYP112</strain>
    </source>
</reference>
<comment type="catalytic activity">
    <reaction evidence="5 6">
        <text>NAD(+) + ATP = ADP + NADP(+) + H(+)</text>
        <dbReference type="Rhea" id="RHEA:18629"/>
        <dbReference type="ChEBI" id="CHEBI:15378"/>
        <dbReference type="ChEBI" id="CHEBI:30616"/>
        <dbReference type="ChEBI" id="CHEBI:57540"/>
        <dbReference type="ChEBI" id="CHEBI:58349"/>
        <dbReference type="ChEBI" id="CHEBI:456216"/>
        <dbReference type="EC" id="2.7.1.23"/>
    </reaction>
</comment>
<keyword evidence="1 6" id="KW-0808">Transferase</keyword>
<dbReference type="InterPro" id="IPR016064">
    <property type="entry name" value="NAD/diacylglycerol_kinase_sf"/>
</dbReference>
<dbReference type="HAMAP" id="MF_00361">
    <property type="entry name" value="NAD_kinase"/>
    <property type="match status" value="1"/>
</dbReference>
<keyword evidence="6" id="KW-0547">Nucleotide-binding</keyword>
<dbReference type="GO" id="GO:0046872">
    <property type="term" value="F:metal ion binding"/>
    <property type="evidence" value="ECO:0007669"/>
    <property type="project" value="UniProtKB-UniRule"/>
</dbReference>
<keyword evidence="3 6" id="KW-0521">NADP</keyword>
<dbReference type="Gene3D" id="3.40.50.10330">
    <property type="entry name" value="Probable inorganic polyphosphate/atp-NAD kinase, domain 1"/>
    <property type="match status" value="1"/>
</dbReference>
<dbReference type="Pfam" id="PF20143">
    <property type="entry name" value="NAD_kinase_C"/>
    <property type="match status" value="1"/>
</dbReference>
<dbReference type="Gene3D" id="2.60.200.30">
    <property type="entry name" value="Probable inorganic polyphosphate/atp-NAD kinase, domain 2"/>
    <property type="match status" value="1"/>
</dbReference>
<dbReference type="GO" id="GO:0005524">
    <property type="term" value="F:ATP binding"/>
    <property type="evidence" value="ECO:0007669"/>
    <property type="project" value="UniProtKB-KW"/>
</dbReference>
<comment type="function">
    <text evidence="6">Involved in the regulation of the intracellular balance of NAD and NADP, and is a key enzyme in the biosynthesis of NADP. Catalyzes specifically the phosphorylation on 2'-hydroxyl of the adenosine moiety of NAD to yield NADP.</text>
</comment>
<comment type="cofactor">
    <cofactor evidence="6">
        <name>a divalent metal cation</name>
        <dbReference type="ChEBI" id="CHEBI:60240"/>
    </cofactor>
</comment>
<dbReference type="GO" id="GO:0006741">
    <property type="term" value="P:NADP+ biosynthetic process"/>
    <property type="evidence" value="ECO:0007669"/>
    <property type="project" value="UniProtKB-UniRule"/>
</dbReference>
<keyword evidence="4 6" id="KW-0520">NAD</keyword>
<dbReference type="InterPro" id="IPR017438">
    <property type="entry name" value="ATP-NAD_kinase_N"/>
</dbReference>
<dbReference type="GO" id="GO:0019674">
    <property type="term" value="P:NAD+ metabolic process"/>
    <property type="evidence" value="ECO:0007669"/>
    <property type="project" value="InterPro"/>
</dbReference>
<feature type="binding site" evidence="6">
    <location>
        <position position="155"/>
    </location>
    <ligand>
        <name>NAD(+)</name>
        <dbReference type="ChEBI" id="CHEBI:57540"/>
    </ligand>
</feature>
<evidence type="ECO:0000313" key="7">
    <source>
        <dbReference type="EMBL" id="VYT03000.1"/>
    </source>
</evidence>